<evidence type="ECO:0000313" key="4">
    <source>
        <dbReference type="Proteomes" id="UP001140091"/>
    </source>
</evidence>
<dbReference type="InterPro" id="IPR046522">
    <property type="entry name" value="DUF6699"/>
</dbReference>
<feature type="domain" description="DUF6699" evidence="2">
    <location>
        <begin position="208"/>
        <end position="338"/>
    </location>
</feature>
<gene>
    <name evidence="3" type="ORF">H1R20_g3999</name>
</gene>
<evidence type="ECO:0000256" key="1">
    <source>
        <dbReference type="SAM" id="MobiDB-lite"/>
    </source>
</evidence>
<accession>A0A9W8MJL8</accession>
<name>A0A9W8MJL8_9AGAR</name>
<dbReference type="Proteomes" id="UP001140091">
    <property type="component" value="Unassembled WGS sequence"/>
</dbReference>
<dbReference type="OrthoDB" id="3251728at2759"/>
<dbReference type="AlphaFoldDB" id="A0A9W8MJL8"/>
<keyword evidence="4" id="KW-1185">Reference proteome</keyword>
<feature type="compositionally biased region" description="Gly residues" evidence="1">
    <location>
        <begin position="43"/>
        <end position="58"/>
    </location>
</feature>
<dbReference type="Pfam" id="PF20415">
    <property type="entry name" value="DUF6699"/>
    <property type="match status" value="1"/>
</dbReference>
<evidence type="ECO:0000313" key="3">
    <source>
        <dbReference type="EMBL" id="KAJ2933081.1"/>
    </source>
</evidence>
<evidence type="ECO:0000259" key="2">
    <source>
        <dbReference type="Pfam" id="PF20415"/>
    </source>
</evidence>
<dbReference type="EMBL" id="JANBPK010000751">
    <property type="protein sequence ID" value="KAJ2933081.1"/>
    <property type="molecule type" value="Genomic_DNA"/>
</dbReference>
<feature type="non-terminal residue" evidence="3">
    <location>
        <position position="350"/>
    </location>
</feature>
<sequence>MSSPFIYVPEANYQQSAYYNQPYSPYGSPFVPDLSLGGSPYSTGGGSLPGSPHLGGGTPLPAGPVPFPGMLGVPPDPTWDAPVYGRPRQNSWHGTNPYNPSGLLFAPPRAHVRSNSFGQNTAPPPVVPGGLPPFYPPPPASAPIYSNWNPNSHSPWYRRFIALPTHRESQVYIHPWLNGEAPRPDFIFNLASPTFAPMRIVGPRGETALLGPEELSQPATYPYIHKLTVTHDKIPQWPVELVYHPPTPNMALTTFDNMPPISVGDVLVAIHKEMQKGITHHDWAGLSTREETEVARAFQRRCKAVGPQGQMQLRSMGVKRVDYLLDKKMFRGLVRTAEGLEQLKLITSAP</sequence>
<reference evidence="3" key="1">
    <citation type="submission" date="2022-06" db="EMBL/GenBank/DDBJ databases">
        <title>Genome Sequence of Candolleomyces eurysporus.</title>
        <authorList>
            <person name="Buettner E."/>
        </authorList>
    </citation>
    <scope>NUCLEOTIDE SEQUENCE</scope>
    <source>
        <strain evidence="3">VTCC 930004</strain>
    </source>
</reference>
<proteinExistence type="predicted"/>
<feature type="region of interest" description="Disordered" evidence="1">
    <location>
        <begin position="37"/>
        <end position="61"/>
    </location>
</feature>
<organism evidence="3 4">
    <name type="scientific">Candolleomyces eurysporus</name>
    <dbReference type="NCBI Taxonomy" id="2828524"/>
    <lineage>
        <taxon>Eukaryota</taxon>
        <taxon>Fungi</taxon>
        <taxon>Dikarya</taxon>
        <taxon>Basidiomycota</taxon>
        <taxon>Agaricomycotina</taxon>
        <taxon>Agaricomycetes</taxon>
        <taxon>Agaricomycetidae</taxon>
        <taxon>Agaricales</taxon>
        <taxon>Agaricineae</taxon>
        <taxon>Psathyrellaceae</taxon>
        <taxon>Candolleomyces</taxon>
    </lineage>
</organism>
<protein>
    <recommendedName>
        <fullName evidence="2">DUF6699 domain-containing protein</fullName>
    </recommendedName>
</protein>
<comment type="caution">
    <text evidence="3">The sequence shown here is derived from an EMBL/GenBank/DDBJ whole genome shotgun (WGS) entry which is preliminary data.</text>
</comment>